<dbReference type="Gene3D" id="3.10.50.20">
    <property type="entry name" value="Cloacin immunity protein"/>
    <property type="match status" value="1"/>
</dbReference>
<dbReference type="STRING" id="745277.Rahaq2_1047"/>
<name>H2IYK3_RAHAC</name>
<dbReference type="SUPFAM" id="SSF54552">
    <property type="entry name" value="Colicin E3 immunity protein"/>
    <property type="match status" value="1"/>
</dbReference>
<reference evidence="1 2" key="1">
    <citation type="journal article" date="2012" name="J. Bacteriol.">
        <title>Complete Genome Sequence of Rahnella aquatilis CIP 78.65.</title>
        <authorList>
            <person name="Martinez R.J."/>
            <person name="Bruce D."/>
            <person name="Detter C."/>
            <person name="Goodwin L.A."/>
            <person name="Han J."/>
            <person name="Han C.S."/>
            <person name="Held B."/>
            <person name="Land M.L."/>
            <person name="Mikhailova N."/>
            <person name="Nolan M."/>
            <person name="Pennacchio L."/>
            <person name="Pitluck S."/>
            <person name="Tapia R."/>
            <person name="Woyke T."/>
            <person name="Sobecky P.A."/>
        </authorList>
    </citation>
    <scope>NUCLEOTIDE SEQUENCE [LARGE SCALE GENOMIC DNA]</scope>
    <source>
        <strain evidence="2">ATCC 33071 / DSM 4594 / JCM 1683 / NBRC 105701 / NCIMB 13365 / CIP 78.65</strain>
    </source>
</reference>
<evidence type="ECO:0000313" key="1">
    <source>
        <dbReference type="EMBL" id="AEX50939.1"/>
    </source>
</evidence>
<dbReference type="GO" id="GO:0015643">
    <property type="term" value="F:toxic substance binding"/>
    <property type="evidence" value="ECO:0007669"/>
    <property type="project" value="InterPro"/>
</dbReference>
<accession>H2IYK3</accession>
<proteinExistence type="predicted"/>
<gene>
    <name evidence="1" type="ordered locus">Rahaq2_1047</name>
</gene>
<dbReference type="eggNOG" id="ENOG5033EF6">
    <property type="taxonomic scope" value="Bacteria"/>
</dbReference>
<dbReference type="KEGG" id="raq:Rahaq2_1047"/>
<keyword evidence="2" id="KW-1185">Reference proteome</keyword>
<protein>
    <submittedName>
        <fullName evidence="1">Cloacin immunity protein</fullName>
    </submittedName>
</protein>
<dbReference type="HOGENOM" id="CLU_192278_0_0_6"/>
<dbReference type="OrthoDB" id="7009318at2"/>
<dbReference type="RefSeq" id="WP_015696196.1">
    <property type="nucleotide sequence ID" value="NC_016818.1"/>
</dbReference>
<dbReference type="GO" id="GO:0030153">
    <property type="term" value="P:bacteriocin immunity"/>
    <property type="evidence" value="ECO:0007669"/>
    <property type="project" value="InterPro"/>
</dbReference>
<dbReference type="EMBL" id="CP003244">
    <property type="protein sequence ID" value="AEX50939.1"/>
    <property type="molecule type" value="Genomic_DNA"/>
</dbReference>
<organism evidence="1 2">
    <name type="scientific">Rahnella aquatilis (strain ATCC 33071 / DSM 4594 / JCM 1683 / NBRC 105701 / NCIMB 13365 / CIP 78.65)</name>
    <dbReference type="NCBI Taxonomy" id="745277"/>
    <lineage>
        <taxon>Bacteria</taxon>
        <taxon>Pseudomonadati</taxon>
        <taxon>Pseudomonadota</taxon>
        <taxon>Gammaproteobacteria</taxon>
        <taxon>Enterobacterales</taxon>
        <taxon>Yersiniaceae</taxon>
        <taxon>Rahnella</taxon>
    </lineage>
</organism>
<dbReference type="InterPro" id="IPR003063">
    <property type="entry name" value="Cloacn_immnty_fam"/>
</dbReference>
<sequence>MGLALKLEWFDKADELLVGKEVSVDLGNDGSLIKKFSLPFDGRIYDGGFDVLQAWRSDLQPFFQHRIDFSRYDYQLVFKRTDS</sequence>
<dbReference type="AlphaFoldDB" id="H2IYK3"/>
<evidence type="ECO:0000313" key="2">
    <source>
        <dbReference type="Proteomes" id="UP000009010"/>
    </source>
</evidence>
<dbReference type="Pfam" id="PF03513">
    <property type="entry name" value="Cloacin_immun"/>
    <property type="match status" value="1"/>
</dbReference>
<dbReference type="PRINTS" id="PR01296">
    <property type="entry name" value="CLOACNIMMNTY"/>
</dbReference>
<reference evidence="2" key="2">
    <citation type="submission" date="2012-01" db="EMBL/GenBank/DDBJ databases">
        <title>Complete sequence of chromosome of Rahnella aquatilis CIP 78.65.</title>
        <authorList>
            <person name="Lucas S."/>
            <person name="Han J."/>
            <person name="Lapidus A."/>
            <person name="Cheng J.-F."/>
            <person name="Goodwin L."/>
            <person name="Pitluck S."/>
            <person name="Peters L."/>
            <person name="Ovchinnikova G."/>
            <person name="Held B."/>
            <person name="Detter J.C."/>
            <person name="Han C."/>
            <person name="Tapia R."/>
            <person name="Land M."/>
            <person name="Hauser L."/>
            <person name="Kyrpides N."/>
            <person name="Ivanova N."/>
            <person name="Pagani I."/>
            <person name="Sobecky P."/>
            <person name="Martinez R."/>
            <person name="Woyke T."/>
        </authorList>
    </citation>
    <scope>NUCLEOTIDE SEQUENCE [LARGE SCALE GENOMIC DNA]</scope>
    <source>
        <strain evidence="2">ATCC 33071 / DSM 4594 / JCM 1683 / NBRC 105701 / NCIMB 13365 / CIP 78.65</strain>
    </source>
</reference>
<dbReference type="Proteomes" id="UP000009010">
    <property type="component" value="Chromosome"/>
</dbReference>
<dbReference type="InterPro" id="IPR036528">
    <property type="entry name" value="Cloacn_immnty_sf"/>
</dbReference>